<dbReference type="GO" id="GO:0015940">
    <property type="term" value="P:pantothenate biosynthetic process"/>
    <property type="evidence" value="ECO:0007669"/>
    <property type="project" value="UniProtKB-UniPathway"/>
</dbReference>
<keyword evidence="4 9" id="KW-0436">Ligase</keyword>
<dbReference type="CDD" id="cd00560">
    <property type="entry name" value="PanC"/>
    <property type="match status" value="1"/>
</dbReference>
<organism evidence="9">
    <name type="scientific">hydrothermal vent metagenome</name>
    <dbReference type="NCBI Taxonomy" id="652676"/>
    <lineage>
        <taxon>unclassified sequences</taxon>
        <taxon>metagenomes</taxon>
        <taxon>ecological metagenomes</taxon>
    </lineage>
</organism>
<sequence length="293" mass="32724">MATSSVKIIRTKKDLRAQVREWHMADLKVGMVPTMGALHHGHLSLIREIQKHVDKVVVSIFVNPKQFGPNEDFDKYPRSETADIRKLDEVDTDLLYAPDVSEIYPEGFLTNVSVAKITEGLCAAKRPGHFDGVTTVVTKLLLQCLPDVALFGEKDFQQYTVLKQLANDLDIPTDVMCGKLIRDDDGLATSSRNIYLSPEERKIALEIPKTLKLAIEDIESGKLTMDEALEKGTQNLLDSGCKEVQYFEIRQSDNLDPITTTIAETSPILARILVAAVVGKTRLIDNMPIKIFF</sequence>
<evidence type="ECO:0000256" key="6">
    <source>
        <dbReference type="ARBA" id="ARBA00022741"/>
    </source>
</evidence>
<dbReference type="GO" id="GO:0004592">
    <property type="term" value="F:pantoate-beta-alanine ligase activity"/>
    <property type="evidence" value="ECO:0007669"/>
    <property type="project" value="UniProtKB-EC"/>
</dbReference>
<dbReference type="InterPro" id="IPR003721">
    <property type="entry name" value="Pantoate_ligase"/>
</dbReference>
<dbReference type="InterPro" id="IPR014729">
    <property type="entry name" value="Rossmann-like_a/b/a_fold"/>
</dbReference>
<dbReference type="Gene3D" id="3.30.1300.10">
    <property type="entry name" value="Pantoate-beta-alanine ligase, C-terminal domain"/>
    <property type="match status" value="1"/>
</dbReference>
<comment type="catalytic activity">
    <reaction evidence="8">
        <text>(R)-pantoate + beta-alanine + ATP = (R)-pantothenate + AMP + diphosphate + H(+)</text>
        <dbReference type="Rhea" id="RHEA:10912"/>
        <dbReference type="ChEBI" id="CHEBI:15378"/>
        <dbReference type="ChEBI" id="CHEBI:15980"/>
        <dbReference type="ChEBI" id="CHEBI:29032"/>
        <dbReference type="ChEBI" id="CHEBI:30616"/>
        <dbReference type="ChEBI" id="CHEBI:33019"/>
        <dbReference type="ChEBI" id="CHEBI:57966"/>
        <dbReference type="ChEBI" id="CHEBI:456215"/>
        <dbReference type="EC" id="6.3.2.1"/>
    </reaction>
</comment>
<comment type="pathway">
    <text evidence="1">Cofactor biosynthesis; (R)-pantothenate biosynthesis; (R)-pantothenate from (R)-pantoate and beta-alanine: step 1/1.</text>
</comment>
<dbReference type="Gene3D" id="3.40.50.620">
    <property type="entry name" value="HUPs"/>
    <property type="match status" value="1"/>
</dbReference>
<dbReference type="Pfam" id="PF02569">
    <property type="entry name" value="Pantoate_ligase"/>
    <property type="match status" value="1"/>
</dbReference>
<evidence type="ECO:0000256" key="2">
    <source>
        <dbReference type="ARBA" id="ARBA00009256"/>
    </source>
</evidence>
<accession>A0A3B0R480</accession>
<name>A0A3B0R480_9ZZZZ</name>
<dbReference type="SUPFAM" id="SSF52374">
    <property type="entry name" value="Nucleotidylyl transferase"/>
    <property type="match status" value="1"/>
</dbReference>
<evidence type="ECO:0000256" key="4">
    <source>
        <dbReference type="ARBA" id="ARBA00022598"/>
    </source>
</evidence>
<dbReference type="NCBIfam" id="TIGR00125">
    <property type="entry name" value="cyt_tran_rel"/>
    <property type="match status" value="1"/>
</dbReference>
<evidence type="ECO:0000313" key="9">
    <source>
        <dbReference type="EMBL" id="VAV86951.1"/>
    </source>
</evidence>
<protein>
    <recommendedName>
        <fullName evidence="3">pantoate--beta-alanine ligase (AMP-forming)</fullName>
        <ecNumber evidence="3">6.3.2.1</ecNumber>
    </recommendedName>
</protein>
<evidence type="ECO:0000256" key="1">
    <source>
        <dbReference type="ARBA" id="ARBA00004990"/>
    </source>
</evidence>
<evidence type="ECO:0000256" key="7">
    <source>
        <dbReference type="ARBA" id="ARBA00022840"/>
    </source>
</evidence>
<dbReference type="HAMAP" id="MF_00158">
    <property type="entry name" value="PanC"/>
    <property type="match status" value="1"/>
</dbReference>
<gene>
    <name evidence="9" type="ORF">MNBD_ALPHA02-316</name>
</gene>
<dbReference type="EC" id="6.3.2.1" evidence="3"/>
<dbReference type="EMBL" id="UOED01000017">
    <property type="protein sequence ID" value="VAV86951.1"/>
    <property type="molecule type" value="Genomic_DNA"/>
</dbReference>
<dbReference type="AlphaFoldDB" id="A0A3B0R480"/>
<dbReference type="UniPathway" id="UPA00028">
    <property type="reaction ID" value="UER00005"/>
</dbReference>
<dbReference type="PANTHER" id="PTHR21299">
    <property type="entry name" value="CYTIDYLATE KINASE/PANTOATE-BETA-ALANINE LIGASE"/>
    <property type="match status" value="1"/>
</dbReference>
<reference evidence="9" key="1">
    <citation type="submission" date="2018-06" db="EMBL/GenBank/DDBJ databases">
        <authorList>
            <person name="Zhirakovskaya E."/>
        </authorList>
    </citation>
    <scope>NUCLEOTIDE SEQUENCE</scope>
</reference>
<dbReference type="PANTHER" id="PTHR21299:SF1">
    <property type="entry name" value="PANTOATE--BETA-ALANINE LIGASE"/>
    <property type="match status" value="1"/>
</dbReference>
<comment type="similarity">
    <text evidence="2">Belongs to the pantothenate synthetase family.</text>
</comment>
<evidence type="ECO:0000256" key="5">
    <source>
        <dbReference type="ARBA" id="ARBA00022655"/>
    </source>
</evidence>
<proteinExistence type="inferred from homology"/>
<dbReference type="GO" id="GO:0005524">
    <property type="term" value="F:ATP binding"/>
    <property type="evidence" value="ECO:0007669"/>
    <property type="project" value="UniProtKB-KW"/>
</dbReference>
<keyword evidence="7" id="KW-0067">ATP-binding</keyword>
<dbReference type="InterPro" id="IPR042176">
    <property type="entry name" value="Pantoate_ligase_C"/>
</dbReference>
<evidence type="ECO:0000256" key="8">
    <source>
        <dbReference type="ARBA" id="ARBA00048258"/>
    </source>
</evidence>
<dbReference type="NCBIfam" id="TIGR00018">
    <property type="entry name" value="panC"/>
    <property type="match status" value="1"/>
</dbReference>
<keyword evidence="5" id="KW-0566">Pantothenate biosynthesis</keyword>
<dbReference type="GO" id="GO:0005829">
    <property type="term" value="C:cytosol"/>
    <property type="evidence" value="ECO:0007669"/>
    <property type="project" value="TreeGrafter"/>
</dbReference>
<keyword evidence="6" id="KW-0547">Nucleotide-binding</keyword>
<evidence type="ECO:0000256" key="3">
    <source>
        <dbReference type="ARBA" id="ARBA00012219"/>
    </source>
</evidence>
<dbReference type="InterPro" id="IPR004821">
    <property type="entry name" value="Cyt_trans-like"/>
</dbReference>